<dbReference type="SUPFAM" id="SSF52402">
    <property type="entry name" value="Adenine nucleotide alpha hydrolases-like"/>
    <property type="match status" value="1"/>
</dbReference>
<dbReference type="GeneID" id="71992077"/>
<evidence type="ECO:0000256" key="2">
    <source>
        <dbReference type="ARBA" id="ARBA00018426"/>
    </source>
</evidence>
<evidence type="ECO:0000256" key="3">
    <source>
        <dbReference type="ARBA" id="ARBA00029814"/>
    </source>
</evidence>
<dbReference type="InterPro" id="IPR030662">
    <property type="entry name" value="DPH6/MJ0570"/>
</dbReference>
<dbReference type="CDD" id="cd01994">
    <property type="entry name" value="AANH_PF0828-like"/>
    <property type="match status" value="1"/>
</dbReference>
<dbReference type="Gene3D" id="3.90.1490.10">
    <property type="entry name" value="putative n-type atp pyrophosphatase, domain 2"/>
    <property type="match status" value="1"/>
</dbReference>
<reference evidence="7" key="2">
    <citation type="journal article" date="2022" name="Microb. Genom.">
        <title>A chromosome-scale genome assembly of the tomato pathogen Cladosporium fulvum reveals a compartmentalized genome architecture and the presence of a dispensable chromosome.</title>
        <authorList>
            <person name="Zaccaron A.Z."/>
            <person name="Chen L.H."/>
            <person name="Samaras A."/>
            <person name="Stergiopoulos I."/>
        </authorList>
    </citation>
    <scope>NUCLEOTIDE SEQUENCE</scope>
    <source>
        <strain evidence="7">Race5_Kim</strain>
    </source>
</reference>
<evidence type="ECO:0000313" key="8">
    <source>
        <dbReference type="Proteomes" id="UP000756132"/>
    </source>
</evidence>
<dbReference type="PANTHER" id="PTHR12196">
    <property type="entry name" value="DOMAIN OF UNKNOWN FUNCTION 71 DUF71 -CONTAINING PROTEIN"/>
    <property type="match status" value="1"/>
</dbReference>
<dbReference type="KEGG" id="ffu:CLAFUR5_12199"/>
<comment type="catalytic activity">
    <reaction evidence="5">
        <text>diphthine-[translation elongation factor 2] + NH4(+) + ATP = diphthamide-[translation elongation factor 2] + AMP + diphosphate + H(+)</text>
        <dbReference type="Rhea" id="RHEA:19753"/>
        <dbReference type="Rhea" id="RHEA-COMP:10172"/>
        <dbReference type="Rhea" id="RHEA-COMP:10174"/>
        <dbReference type="ChEBI" id="CHEBI:15378"/>
        <dbReference type="ChEBI" id="CHEBI:16692"/>
        <dbReference type="ChEBI" id="CHEBI:28938"/>
        <dbReference type="ChEBI" id="CHEBI:30616"/>
        <dbReference type="ChEBI" id="CHEBI:33019"/>
        <dbReference type="ChEBI" id="CHEBI:82696"/>
        <dbReference type="ChEBI" id="CHEBI:456215"/>
        <dbReference type="EC" id="6.3.1.14"/>
    </reaction>
</comment>
<keyword evidence="8" id="KW-1185">Reference proteome</keyword>
<dbReference type="CDD" id="cd06156">
    <property type="entry name" value="eu_AANH_C_2"/>
    <property type="match status" value="1"/>
</dbReference>
<dbReference type="PANTHER" id="PTHR12196:SF2">
    <property type="entry name" value="DIPHTHINE--AMMONIA LIGASE"/>
    <property type="match status" value="1"/>
</dbReference>
<dbReference type="EMBL" id="CP090172">
    <property type="protein sequence ID" value="UJO22877.1"/>
    <property type="molecule type" value="Genomic_DNA"/>
</dbReference>
<dbReference type="RefSeq" id="XP_047767243.1">
    <property type="nucleotide sequence ID" value="XM_047911347.1"/>
</dbReference>
<dbReference type="GO" id="GO:0017178">
    <property type="term" value="F:diphthine-ammonia ligase activity"/>
    <property type="evidence" value="ECO:0007669"/>
    <property type="project" value="UniProtKB-EC"/>
</dbReference>
<reference evidence="7" key="1">
    <citation type="submission" date="2021-12" db="EMBL/GenBank/DDBJ databases">
        <authorList>
            <person name="Zaccaron A."/>
            <person name="Stergiopoulos I."/>
        </authorList>
    </citation>
    <scope>NUCLEOTIDE SEQUENCE</scope>
    <source>
        <strain evidence="7">Race5_Kim</strain>
    </source>
</reference>
<dbReference type="EC" id="6.3.1.14" evidence="1"/>
<evidence type="ECO:0000256" key="5">
    <source>
        <dbReference type="ARBA" id="ARBA00048108"/>
    </source>
</evidence>
<evidence type="ECO:0000259" key="6">
    <source>
        <dbReference type="Pfam" id="PF01902"/>
    </source>
</evidence>
<dbReference type="Pfam" id="PF01902">
    <property type="entry name" value="Diphthami_syn_2"/>
    <property type="match status" value="1"/>
</dbReference>
<dbReference type="Pfam" id="PF01042">
    <property type="entry name" value="Ribonuc_L-PSP"/>
    <property type="match status" value="1"/>
</dbReference>
<feature type="domain" description="Diphthamide synthase" evidence="6">
    <location>
        <begin position="36"/>
        <end position="277"/>
    </location>
</feature>
<dbReference type="OrthoDB" id="686384at2759"/>
<keyword evidence="7" id="KW-0436">Ligase</keyword>
<protein>
    <recommendedName>
        <fullName evidence="2">Diphthine--ammonia ligase</fullName>
        <ecNumber evidence="1">6.3.1.14</ecNumber>
    </recommendedName>
    <alternativeName>
        <fullName evidence="3">Diphthamide synthase</fullName>
    </alternativeName>
    <alternativeName>
        <fullName evidence="4">Diphthamide synthetase</fullName>
    </alternativeName>
</protein>
<dbReference type="CDD" id="cd06155">
    <property type="entry name" value="eu_AANH_C_1"/>
    <property type="match status" value="1"/>
</dbReference>
<dbReference type="FunFam" id="3.40.50.620:FF:000145">
    <property type="entry name" value="ATP-binding domain containing protein"/>
    <property type="match status" value="1"/>
</dbReference>
<evidence type="ECO:0000256" key="4">
    <source>
        <dbReference type="ARBA" id="ARBA00031552"/>
    </source>
</evidence>
<dbReference type="Gene3D" id="3.30.1330.40">
    <property type="entry name" value="RutC-like"/>
    <property type="match status" value="2"/>
</dbReference>
<dbReference type="InterPro" id="IPR014729">
    <property type="entry name" value="Rossmann-like_a/b/a_fold"/>
</dbReference>
<dbReference type="SUPFAM" id="SSF55298">
    <property type="entry name" value="YjgF-like"/>
    <property type="match status" value="2"/>
</dbReference>
<dbReference type="InterPro" id="IPR002761">
    <property type="entry name" value="Diphthami_syn_dom"/>
</dbReference>
<dbReference type="InterPro" id="IPR035959">
    <property type="entry name" value="RutC-like_sf"/>
</dbReference>
<evidence type="ECO:0000256" key="1">
    <source>
        <dbReference type="ARBA" id="ARBA00012089"/>
    </source>
</evidence>
<gene>
    <name evidence="7" type="ORF">CLAFUR5_12199</name>
</gene>
<accession>A0A9Q8PI64</accession>
<sequence>MRVACPHELGIWTCVEFSPSRPFPSSLYHTAMGLNVVALISGGKDSLFSILHCQANGHKVVALANLHPPHLESGRADDLESYMYQTIGHSIVPLYEEALELPLYRQGILGGAVNQAKSYGRNTTSTQDTEDETESLVPLLQKVIAAHPEVNAVSTGAILSDYQRTRVENVAIRLGLTPLSYLWQWPNLPPHTQSTLLEDMAAVGQDSRIVKVASGGLDETFLWENVANPRTIARLTKAASRFGAADDGAVLGEGGEYETLAISGPAPLWKGRIDVPEDGIQIMPGEAGSASVSIKQPSVISLPVSDTPKLSIRTPPLLEELFREVLDSLPQHEIPATKLLDPTSDHDITNDSVACLCDLVAASGTIAEQTRSIMNEATNRLSLTGHQLSDITYTIITLRDMNDFPAINTVYGNYFTWPNPPARVTIACAQVLPPTALLTMSFAFARGPREGLHIQSRSYWAPANIGPYSQAIKLSHIVGSDTARGPVFIAGQIPLIPASMELPQPLATKSNGFAEQSILALQHLERIRRVMKVRQWTYGIAFITKDKDESMSTSERAEIVRRAWSAFHQTAPADDAQDDTPDDFDVWNSAHGAGRTPWRVQASDQEAPCQMNTPTPPLVVINADSLPRGADVEWVGCGDSVSSGTHCVPSHILKLFGTLLNSSRVVHANV</sequence>
<dbReference type="Gene3D" id="3.40.50.620">
    <property type="entry name" value="HUPs"/>
    <property type="match status" value="1"/>
</dbReference>
<evidence type="ECO:0000313" key="7">
    <source>
        <dbReference type="EMBL" id="UJO22877.1"/>
    </source>
</evidence>
<dbReference type="GO" id="GO:0017183">
    <property type="term" value="P:protein histidyl modification to diphthamide"/>
    <property type="evidence" value="ECO:0007669"/>
    <property type="project" value="TreeGrafter"/>
</dbReference>
<name>A0A9Q8PI64_PASFU</name>
<organism evidence="7 8">
    <name type="scientific">Passalora fulva</name>
    <name type="common">Tomato leaf mold</name>
    <name type="synonym">Cladosporium fulvum</name>
    <dbReference type="NCBI Taxonomy" id="5499"/>
    <lineage>
        <taxon>Eukaryota</taxon>
        <taxon>Fungi</taxon>
        <taxon>Dikarya</taxon>
        <taxon>Ascomycota</taxon>
        <taxon>Pezizomycotina</taxon>
        <taxon>Dothideomycetes</taxon>
        <taxon>Dothideomycetidae</taxon>
        <taxon>Mycosphaerellales</taxon>
        <taxon>Mycosphaerellaceae</taxon>
        <taxon>Fulvia</taxon>
    </lineage>
</organism>
<dbReference type="AlphaFoldDB" id="A0A9Q8PI64"/>
<dbReference type="Proteomes" id="UP000756132">
    <property type="component" value="Chromosome 10"/>
</dbReference>
<dbReference type="NCBIfam" id="TIGR00290">
    <property type="entry name" value="MJ0570_dom"/>
    <property type="match status" value="1"/>
</dbReference>
<dbReference type="InterPro" id="IPR006175">
    <property type="entry name" value="YjgF/YER057c/UK114"/>
</dbReference>
<proteinExistence type="predicted"/>